<comment type="caution">
    <text evidence="1">The sequence shown here is derived from an EMBL/GenBank/DDBJ whole genome shotgun (WGS) entry which is preliminary data.</text>
</comment>
<proteinExistence type="predicted"/>
<protein>
    <recommendedName>
        <fullName evidence="2">Thiamine-binding protein domain-containing protein</fullName>
    </recommendedName>
</protein>
<accession>X1UY23</accession>
<sequence length="62" mass="7032">MTIPQTEKSKPELCTIRIMFPVVSDDEAIMCKKRIAEALSDIPDMNIQFSIMNMPTKPNMGM</sequence>
<dbReference type="EMBL" id="BARW01024907">
    <property type="protein sequence ID" value="GAI97274.1"/>
    <property type="molecule type" value="Genomic_DNA"/>
</dbReference>
<evidence type="ECO:0008006" key="2">
    <source>
        <dbReference type="Google" id="ProtNLM"/>
    </source>
</evidence>
<dbReference type="AlphaFoldDB" id="X1UY23"/>
<gene>
    <name evidence="1" type="ORF">S12H4_40955</name>
</gene>
<reference evidence="1" key="1">
    <citation type="journal article" date="2014" name="Front. Microbiol.">
        <title>High frequency of phylogenetically diverse reductive dehalogenase-homologous genes in deep subseafloor sedimentary metagenomes.</title>
        <authorList>
            <person name="Kawai M."/>
            <person name="Futagami T."/>
            <person name="Toyoda A."/>
            <person name="Takaki Y."/>
            <person name="Nishi S."/>
            <person name="Hori S."/>
            <person name="Arai W."/>
            <person name="Tsubouchi T."/>
            <person name="Morono Y."/>
            <person name="Uchiyama I."/>
            <person name="Ito T."/>
            <person name="Fujiyama A."/>
            <person name="Inagaki F."/>
            <person name="Takami H."/>
        </authorList>
    </citation>
    <scope>NUCLEOTIDE SEQUENCE</scope>
    <source>
        <strain evidence="1">Expedition CK06-06</strain>
    </source>
</reference>
<evidence type="ECO:0000313" key="1">
    <source>
        <dbReference type="EMBL" id="GAI97274.1"/>
    </source>
</evidence>
<name>X1UY23_9ZZZZ</name>
<organism evidence="1">
    <name type="scientific">marine sediment metagenome</name>
    <dbReference type="NCBI Taxonomy" id="412755"/>
    <lineage>
        <taxon>unclassified sequences</taxon>
        <taxon>metagenomes</taxon>
        <taxon>ecological metagenomes</taxon>
    </lineage>
</organism>